<dbReference type="KEGG" id="esg:EsVE80_04160"/>
<feature type="transmembrane region" description="Helical" evidence="1">
    <location>
        <begin position="66"/>
        <end position="81"/>
    </location>
</feature>
<dbReference type="Pfam" id="PF17247">
    <property type="entry name" value="DUF5316"/>
    <property type="match status" value="1"/>
</dbReference>
<dbReference type="RefSeq" id="WP_173102268.1">
    <property type="nucleotide sequence ID" value="NZ_AP022822.1"/>
</dbReference>
<proteinExistence type="predicted"/>
<evidence type="ECO:0000313" key="3">
    <source>
        <dbReference type="Proteomes" id="UP000502998"/>
    </source>
</evidence>
<keyword evidence="3" id="KW-1185">Reference proteome</keyword>
<protein>
    <submittedName>
        <fullName evidence="2">Uncharacterized protein</fullName>
    </submittedName>
</protein>
<sequence length="82" mass="9076">MKKIFFILIGSSILSAICHALGYHTLIKYIGYISLFVSLALSGVLISGDRMRANTSSGTGYNKDSFLYVFLFALPFLILNFT</sequence>
<feature type="transmembrane region" description="Helical" evidence="1">
    <location>
        <begin position="30"/>
        <end position="46"/>
    </location>
</feature>
<dbReference type="EMBL" id="AP022822">
    <property type="protein sequence ID" value="BCA84893.1"/>
    <property type="molecule type" value="Genomic_DNA"/>
</dbReference>
<evidence type="ECO:0000256" key="1">
    <source>
        <dbReference type="SAM" id="Phobius"/>
    </source>
</evidence>
<gene>
    <name evidence="2" type="ORF">EsVE80_04160</name>
</gene>
<organism evidence="2 3">
    <name type="scientific">Enterococcus saigonensis</name>
    <dbReference type="NCBI Taxonomy" id="1805431"/>
    <lineage>
        <taxon>Bacteria</taxon>
        <taxon>Bacillati</taxon>
        <taxon>Bacillota</taxon>
        <taxon>Bacilli</taxon>
        <taxon>Lactobacillales</taxon>
        <taxon>Enterococcaceae</taxon>
        <taxon>Enterococcus</taxon>
    </lineage>
</organism>
<dbReference type="AlphaFoldDB" id="A0A679I989"/>
<reference evidence="2 3" key="1">
    <citation type="submission" date="2020-02" db="EMBL/GenBank/DDBJ databases">
        <title>Characterization of vanA genotype vancomycin-resistant Enterococcus saigonensis VE80.</title>
        <authorList>
            <person name="Harada T."/>
            <person name="Motooka D."/>
            <person name="Nakamura S."/>
            <person name="Yamamoto Y."/>
            <person name="Kawahara R."/>
            <person name="Kawatsu K."/>
        </authorList>
    </citation>
    <scope>NUCLEOTIDE SEQUENCE [LARGE SCALE GENOMIC DNA]</scope>
    <source>
        <strain evidence="2 3">VE80</strain>
    </source>
</reference>
<keyword evidence="1" id="KW-1133">Transmembrane helix</keyword>
<keyword evidence="1" id="KW-0812">Transmembrane</keyword>
<accession>A0A679I989</accession>
<dbReference type="Proteomes" id="UP000502998">
    <property type="component" value="Chromosome"/>
</dbReference>
<name>A0A679I989_9ENTE</name>
<evidence type="ECO:0000313" key="2">
    <source>
        <dbReference type="EMBL" id="BCA84893.1"/>
    </source>
</evidence>
<dbReference type="InterPro" id="IPR035167">
    <property type="entry name" value="DUF5316"/>
</dbReference>
<keyword evidence="1" id="KW-0472">Membrane</keyword>